<keyword evidence="2" id="KW-1185">Reference proteome</keyword>
<reference evidence="1 2" key="1">
    <citation type="journal article" date="2019" name="Int. J. Syst. Evol. Microbiol.">
        <title>The Global Catalogue of Microorganisms (GCM) 10K type strain sequencing project: providing services to taxonomists for standard genome sequencing and annotation.</title>
        <authorList>
            <consortium name="The Broad Institute Genomics Platform"/>
            <consortium name="The Broad Institute Genome Sequencing Center for Infectious Disease"/>
            <person name="Wu L."/>
            <person name="Ma J."/>
        </authorList>
    </citation>
    <scope>NUCLEOTIDE SEQUENCE [LARGE SCALE GENOMIC DNA]</scope>
    <source>
        <strain evidence="1 2">CGMCC 1.10594</strain>
    </source>
</reference>
<evidence type="ECO:0008006" key="3">
    <source>
        <dbReference type="Google" id="ProtNLM"/>
    </source>
</evidence>
<protein>
    <recommendedName>
        <fullName evidence="3">DUF11 domain-containing protein</fullName>
    </recommendedName>
</protein>
<evidence type="ECO:0000313" key="1">
    <source>
        <dbReference type="EMBL" id="MFD1635364.1"/>
    </source>
</evidence>
<dbReference type="InterPro" id="IPR013783">
    <property type="entry name" value="Ig-like_fold"/>
</dbReference>
<gene>
    <name evidence="1" type="ORF">ACFSBJ_16720</name>
</gene>
<organism evidence="1 2">
    <name type="scientific">Haloplanus ruber</name>
    <dbReference type="NCBI Taxonomy" id="869892"/>
    <lineage>
        <taxon>Archaea</taxon>
        <taxon>Methanobacteriati</taxon>
        <taxon>Methanobacteriota</taxon>
        <taxon>Stenosarchaea group</taxon>
        <taxon>Halobacteria</taxon>
        <taxon>Halobacteriales</taxon>
        <taxon>Haloferacaceae</taxon>
        <taxon>Haloplanus</taxon>
    </lineage>
</organism>
<dbReference type="AlphaFoldDB" id="A0ABD6D2C2"/>
<dbReference type="EMBL" id="JBHUDL010000012">
    <property type="protein sequence ID" value="MFD1635364.1"/>
    <property type="molecule type" value="Genomic_DNA"/>
</dbReference>
<sequence>MSIRSVHYILAVLAAGMLLTAPVGGAFGATPGYAETFNDQHQDATNSTGEEIIVANESTVTGTPGGTVTFTVTVTNTGENASAGLVEFTDIPDSAELTDVSGDVSQNLSGSSPPAVITSQLAPNESTSVSATYTLNQTATSDTTTVKATFTGGDMPISGTTSVDINVEQPDVIATPNEELTITPGNSGTVELQINNTATFESSVLLEFTNLPENVTIADVSGNISQDLLGSSPPGVITTSVSPGDATRTEVQLRLSENATDTENVTVQATIADG</sequence>
<name>A0ABD6D2C2_9EURY</name>
<feature type="non-terminal residue" evidence="1">
    <location>
        <position position="274"/>
    </location>
</feature>
<dbReference type="Gene3D" id="2.60.40.10">
    <property type="entry name" value="Immunoglobulins"/>
    <property type="match status" value="1"/>
</dbReference>
<proteinExistence type="predicted"/>
<accession>A0ABD6D2C2</accession>
<dbReference type="Proteomes" id="UP001597075">
    <property type="component" value="Unassembled WGS sequence"/>
</dbReference>
<dbReference type="RefSeq" id="WP_379824278.1">
    <property type="nucleotide sequence ID" value="NZ_JBHUDL010000012.1"/>
</dbReference>
<comment type="caution">
    <text evidence="1">The sequence shown here is derived from an EMBL/GenBank/DDBJ whole genome shotgun (WGS) entry which is preliminary data.</text>
</comment>
<evidence type="ECO:0000313" key="2">
    <source>
        <dbReference type="Proteomes" id="UP001597075"/>
    </source>
</evidence>